<protein>
    <submittedName>
        <fullName evidence="1">Uncharacterized protein</fullName>
    </submittedName>
</protein>
<dbReference type="Proteomes" id="UP001487740">
    <property type="component" value="Unassembled WGS sequence"/>
</dbReference>
<evidence type="ECO:0000313" key="1">
    <source>
        <dbReference type="EMBL" id="KAK8377200.1"/>
    </source>
</evidence>
<keyword evidence="2" id="KW-1185">Reference proteome</keyword>
<proteinExistence type="predicted"/>
<evidence type="ECO:0000313" key="2">
    <source>
        <dbReference type="Proteomes" id="UP001487740"/>
    </source>
</evidence>
<gene>
    <name evidence="1" type="ORF">O3P69_013682</name>
</gene>
<name>A0AAW0SPF5_SCYPA</name>
<accession>A0AAW0SPF5</accession>
<dbReference type="AlphaFoldDB" id="A0AAW0SPF5"/>
<dbReference type="EMBL" id="JARAKH010000047">
    <property type="protein sequence ID" value="KAK8377200.1"/>
    <property type="molecule type" value="Genomic_DNA"/>
</dbReference>
<sequence length="180" mass="19673">MTHLLFWRRERRQSCETCREAPAGPPCYDCTFGLQTPPPHYTSVQKSDQPLQQSSSLPLEGRIEFDVASLAQGVTRIGMAVAMAVSESHTSALQVPGSDSLPRTRHWSDQILRNSDHSAVTRNASTPDLQSLGIQMDEPLPAEEETHVLLSALTTTSLYPEPSLNSPGASPLPCQLLIPE</sequence>
<comment type="caution">
    <text evidence="1">The sequence shown here is derived from an EMBL/GenBank/DDBJ whole genome shotgun (WGS) entry which is preliminary data.</text>
</comment>
<organism evidence="1 2">
    <name type="scientific">Scylla paramamosain</name>
    <name type="common">Mud crab</name>
    <dbReference type="NCBI Taxonomy" id="85552"/>
    <lineage>
        <taxon>Eukaryota</taxon>
        <taxon>Metazoa</taxon>
        <taxon>Ecdysozoa</taxon>
        <taxon>Arthropoda</taxon>
        <taxon>Crustacea</taxon>
        <taxon>Multicrustacea</taxon>
        <taxon>Malacostraca</taxon>
        <taxon>Eumalacostraca</taxon>
        <taxon>Eucarida</taxon>
        <taxon>Decapoda</taxon>
        <taxon>Pleocyemata</taxon>
        <taxon>Brachyura</taxon>
        <taxon>Eubrachyura</taxon>
        <taxon>Portunoidea</taxon>
        <taxon>Portunidae</taxon>
        <taxon>Portuninae</taxon>
        <taxon>Scylla</taxon>
    </lineage>
</organism>
<reference evidence="1 2" key="1">
    <citation type="submission" date="2023-03" db="EMBL/GenBank/DDBJ databases">
        <title>High-quality genome of Scylla paramamosain provides insights in environmental adaptation.</title>
        <authorList>
            <person name="Zhang L."/>
        </authorList>
    </citation>
    <scope>NUCLEOTIDE SEQUENCE [LARGE SCALE GENOMIC DNA]</scope>
    <source>
        <strain evidence="1">LZ_2023a</strain>
        <tissue evidence="1">Muscle</tissue>
    </source>
</reference>